<evidence type="ECO:0000313" key="2">
    <source>
        <dbReference type="EMBL" id="KAI2663485.1"/>
    </source>
</evidence>
<dbReference type="PANTHER" id="PTHR35617:SF3">
    <property type="entry name" value="CORE-BINDING (CB) DOMAIN-CONTAINING PROTEIN"/>
    <property type="match status" value="1"/>
</dbReference>
<keyword evidence="3" id="KW-1185">Reference proteome</keyword>
<dbReference type="PANTHER" id="PTHR35617">
    <property type="entry name" value="PHAGE_INTEGRASE DOMAIN-CONTAINING PROTEIN"/>
    <property type="match status" value="1"/>
</dbReference>
<name>A0ABQ8MKW6_LABRO</name>
<keyword evidence="2" id="KW-0240">DNA-directed RNA polymerase</keyword>
<reference evidence="2 3" key="1">
    <citation type="submission" date="2022-01" db="EMBL/GenBank/DDBJ databases">
        <title>A high-quality chromosome-level genome assembly of rohu carp, Labeo rohita.</title>
        <authorList>
            <person name="Arick M.A. II"/>
            <person name="Hsu C.-Y."/>
            <person name="Magbanua Z."/>
            <person name="Pechanova O."/>
            <person name="Grover C."/>
            <person name="Miller E."/>
            <person name="Thrash A."/>
            <person name="Ezzel L."/>
            <person name="Alam S."/>
            <person name="Benzie J."/>
            <person name="Hamilton M."/>
            <person name="Karsi A."/>
            <person name="Lawrence M.L."/>
            <person name="Peterson D.G."/>
        </authorList>
    </citation>
    <scope>NUCLEOTIDE SEQUENCE [LARGE SCALE GENOMIC DNA]</scope>
    <source>
        <strain evidence="3">BAU-BD-2019</strain>
        <tissue evidence="2">Blood</tissue>
    </source>
</reference>
<sequence>MSARMGKSGESRLCYNLCVPHCKCYITSRDTHSMCMTLHSGKALFEKGDFTSVPHGAGPASAEVEWLLHSWGLQLNLLEGMETGDPLSPSSPARSTACSEVDVESMVNEPLPQSPQYEELLEVVTRAVAKLNIDWAVEEKAEPQRSKLDERFLRRKPRWSLPFFPNLHTEVSRLWVRPFSAHLLIPASDYYGNVAPTFPSNPLHTTSPLVGKRYTAAGQAGTFIHTISVLQAYQADLLKELDEGEEVNVLELLGTADLALHATKETTRGHWVVYGSSGGSGETSLEKDSVFLLDIRAPLHKLAHQILCGPRGKGPVKWMLHPKVVKQICRVFGPAQADLFATRENAQCPLWCSLTHPVPLGLDAMVQTWQRLRLYAFPPIALLPGVLERVRWDGVSLLLIDPYWRGRVWFSDLISLLNGSPWEIAVRRDLLPQAGDTILHLRLELWKLWSRALSTRKLFALKWRLFTSWYGDHPVNCPIGTVLKFLQACFSTGLTHSTLKVYVAAILAYHTPLGGLSVGKNPLVTRFLRGVLRPPVRHCVPTWDPAVVFEALCRPPFEPIEDISDRWLTIKTALLLALSFGDLQALSVAPSYLDFHPGLAKAFLYARAGFVPKISSAAPQPVVLHAFCPPPFREPDQQKLNCMCLS</sequence>
<keyword evidence="1" id="KW-0238">DNA-binding</keyword>
<accession>A0ABQ8MKW6</accession>
<proteinExistence type="predicted"/>
<dbReference type="Proteomes" id="UP000830375">
    <property type="component" value="Unassembled WGS sequence"/>
</dbReference>
<dbReference type="EMBL" id="JACTAM010000006">
    <property type="protein sequence ID" value="KAI2663485.1"/>
    <property type="molecule type" value="Genomic_DNA"/>
</dbReference>
<dbReference type="Gene3D" id="1.10.150.130">
    <property type="match status" value="1"/>
</dbReference>
<gene>
    <name evidence="2" type="ORF">H4Q32_012023</name>
</gene>
<dbReference type="InterPro" id="IPR010998">
    <property type="entry name" value="Integrase_recombinase_N"/>
</dbReference>
<dbReference type="GO" id="GO:0000428">
    <property type="term" value="C:DNA-directed RNA polymerase complex"/>
    <property type="evidence" value="ECO:0007669"/>
    <property type="project" value="UniProtKB-KW"/>
</dbReference>
<comment type="caution">
    <text evidence="2">The sequence shown here is derived from an EMBL/GenBank/DDBJ whole genome shotgun (WGS) entry which is preliminary data.</text>
</comment>
<evidence type="ECO:0000256" key="1">
    <source>
        <dbReference type="ARBA" id="ARBA00023125"/>
    </source>
</evidence>
<dbReference type="SUPFAM" id="SSF47823">
    <property type="entry name" value="lambda integrase-like, N-terminal domain"/>
    <property type="match status" value="1"/>
</dbReference>
<keyword evidence="2" id="KW-0804">Transcription</keyword>
<organism evidence="2 3">
    <name type="scientific">Labeo rohita</name>
    <name type="common">Indian major carp</name>
    <name type="synonym">Cyprinus rohita</name>
    <dbReference type="NCBI Taxonomy" id="84645"/>
    <lineage>
        <taxon>Eukaryota</taxon>
        <taxon>Metazoa</taxon>
        <taxon>Chordata</taxon>
        <taxon>Craniata</taxon>
        <taxon>Vertebrata</taxon>
        <taxon>Euteleostomi</taxon>
        <taxon>Actinopterygii</taxon>
        <taxon>Neopterygii</taxon>
        <taxon>Teleostei</taxon>
        <taxon>Ostariophysi</taxon>
        <taxon>Cypriniformes</taxon>
        <taxon>Cyprinidae</taxon>
        <taxon>Labeoninae</taxon>
        <taxon>Labeonini</taxon>
        <taxon>Labeo</taxon>
    </lineage>
</organism>
<protein>
    <submittedName>
        <fullName evidence="2">DNA-directed RNA polymerase subunit beta</fullName>
    </submittedName>
</protein>
<evidence type="ECO:0000313" key="3">
    <source>
        <dbReference type="Proteomes" id="UP000830375"/>
    </source>
</evidence>